<dbReference type="RefSeq" id="WP_274691146.1">
    <property type="nucleotide sequence ID" value="NZ_JAPMOU010000044.1"/>
</dbReference>
<name>A0ABT5UEU9_9GAMM</name>
<dbReference type="InterPro" id="IPR015919">
    <property type="entry name" value="Cadherin-like_sf"/>
</dbReference>
<evidence type="ECO:0000313" key="2">
    <source>
        <dbReference type="Proteomes" id="UP001528823"/>
    </source>
</evidence>
<evidence type="ECO:0000313" key="1">
    <source>
        <dbReference type="EMBL" id="MDE1464837.1"/>
    </source>
</evidence>
<keyword evidence="2" id="KW-1185">Reference proteome</keyword>
<feature type="non-terminal residue" evidence="1">
    <location>
        <position position="1"/>
    </location>
</feature>
<protein>
    <submittedName>
        <fullName evidence="1">Uncharacterized protein</fullName>
    </submittedName>
</protein>
<dbReference type="SUPFAM" id="SSF49313">
    <property type="entry name" value="Cadherin-like"/>
    <property type="match status" value="1"/>
</dbReference>
<accession>A0ABT5UEU9</accession>
<dbReference type="Gene3D" id="2.60.40.10">
    <property type="entry name" value="Immunoglobulins"/>
    <property type="match status" value="1"/>
</dbReference>
<dbReference type="EMBL" id="JAPMOU010000044">
    <property type="protein sequence ID" value="MDE1464837.1"/>
    <property type="molecule type" value="Genomic_DNA"/>
</dbReference>
<dbReference type="InterPro" id="IPR013783">
    <property type="entry name" value="Ig-like_fold"/>
</dbReference>
<dbReference type="Proteomes" id="UP001528823">
    <property type="component" value="Unassembled WGS sequence"/>
</dbReference>
<proteinExistence type="predicted"/>
<comment type="caution">
    <text evidence="1">The sequence shown here is derived from an EMBL/GenBank/DDBJ whole genome shotgun (WGS) entry which is preliminary data.</text>
</comment>
<sequence length="386" mass="40765">NDGNGGNSLPVQATVNVNGTPAINNLAGDSQIYLKGSGLVPIDAGQNAIVIDPDNTHFSGGQLTVQLITGSDSRHDQLAIRSTSNANQIRLTGNTINFSGVTIGTFSGGSNGNPLVINLNDQATPTVLSTLVRNIAFINDTTLPVPGNRIIQFHLTDGQGGFSSNINTNIAVAKTTAPTLPGSASTITDADTDLLPKEPVITDDEELTTTTTDAQQPLDIATSITPSLSQADIATATQDYQSIGHHNPDTTRTANSLFNQSPVTDQEITQRPVIIAFDKPALSASEFLIIKTKADNTGLFGSLEHSSQLKGQQVVGYSAQLIDGSDLPAWFNFNKNKGTFTGLPPADVDQISLKVQVELANGDTVWKEVVINTHTGEVHYQQQTAQ</sequence>
<organism evidence="1 2">
    <name type="scientific">Spartinivicinus poritis</name>
    <dbReference type="NCBI Taxonomy" id="2994640"/>
    <lineage>
        <taxon>Bacteria</taxon>
        <taxon>Pseudomonadati</taxon>
        <taxon>Pseudomonadota</taxon>
        <taxon>Gammaproteobacteria</taxon>
        <taxon>Oceanospirillales</taxon>
        <taxon>Zooshikellaceae</taxon>
        <taxon>Spartinivicinus</taxon>
    </lineage>
</organism>
<reference evidence="1 2" key="1">
    <citation type="submission" date="2022-11" db="EMBL/GenBank/DDBJ databases">
        <title>Spartinivicinus poritis sp. nov., isolated from scleractinian coral Porites lutea.</title>
        <authorList>
            <person name="Zhang G."/>
            <person name="Cai L."/>
            <person name="Wei Q."/>
        </authorList>
    </citation>
    <scope>NUCLEOTIDE SEQUENCE [LARGE SCALE GENOMIC DNA]</scope>
    <source>
        <strain evidence="1 2">A2-2</strain>
    </source>
</reference>
<gene>
    <name evidence="1" type="ORF">ORQ98_23015</name>
</gene>